<dbReference type="RefSeq" id="WP_126376634.1">
    <property type="nucleotide sequence ID" value="NZ_AP017378.1"/>
</dbReference>
<dbReference type="SUPFAM" id="SSF51905">
    <property type="entry name" value="FAD/NAD(P)-binding domain"/>
    <property type="match status" value="1"/>
</dbReference>
<dbReference type="AlphaFoldDB" id="A0A2Z6AVY7"/>
<proteinExistence type="predicted"/>
<dbReference type="Gene3D" id="3.50.50.60">
    <property type="entry name" value="FAD/NAD(P)-binding domain"/>
    <property type="match status" value="1"/>
</dbReference>
<evidence type="ECO:0000259" key="4">
    <source>
        <dbReference type="Pfam" id="PF03486"/>
    </source>
</evidence>
<gene>
    <name evidence="6" type="ORF">DFE_0681</name>
</gene>
<dbReference type="NCBIfam" id="TIGR00275">
    <property type="entry name" value="aminoacetone oxidase family FAD-binding enzyme"/>
    <property type="match status" value="1"/>
</dbReference>
<dbReference type="KEGG" id="dfl:DFE_0681"/>
<evidence type="ECO:0008006" key="8">
    <source>
        <dbReference type="Google" id="ProtNLM"/>
    </source>
</evidence>
<dbReference type="InterPro" id="IPR004792">
    <property type="entry name" value="BaiN-like"/>
</dbReference>
<dbReference type="PANTHER" id="PTHR42887:SF2">
    <property type="entry name" value="OS12G0638800 PROTEIN"/>
    <property type="match status" value="1"/>
</dbReference>
<feature type="domain" description="RsdA/BaiN/AoA(So)-like insert" evidence="5">
    <location>
        <begin position="188"/>
        <end position="332"/>
    </location>
</feature>
<accession>A0A2Z6AVY7</accession>
<feature type="domain" description="RsdA/BaiN/AoA(So)-like Rossmann fold-like" evidence="4">
    <location>
        <begin position="5"/>
        <end position="386"/>
    </location>
</feature>
<evidence type="ECO:0000259" key="5">
    <source>
        <dbReference type="Pfam" id="PF22780"/>
    </source>
</evidence>
<evidence type="ECO:0000256" key="1">
    <source>
        <dbReference type="ARBA" id="ARBA00001974"/>
    </source>
</evidence>
<dbReference type="Pfam" id="PF22780">
    <property type="entry name" value="HI0933_like_1st"/>
    <property type="match status" value="1"/>
</dbReference>
<dbReference type="PRINTS" id="PR00411">
    <property type="entry name" value="PNDRDTASEI"/>
</dbReference>
<dbReference type="InterPro" id="IPR057661">
    <property type="entry name" value="RsdA/BaiN/AoA(So)_Rossmann"/>
</dbReference>
<keyword evidence="2" id="KW-0285">Flavoprotein</keyword>
<dbReference type="Gene3D" id="1.10.8.260">
    <property type="entry name" value="HI0933 insert domain-like"/>
    <property type="match status" value="1"/>
</dbReference>
<sequence>MKRCDVIVLGAGAAGLFFAGHAAGRGRSVIVLDPGPKPARKVRISGGGRCNFTNLDMDAEHFGSGNPHFVKSALARFTPWDMVGFLGEYGLSYEEKAEGQLFCAEGAGAVARALEGFAKGTGASIRLGESALGVLKDEDGFAVETEQGRYRAKSLVVATGGPSWPGVGASWFGFELARQFGLRVEPPRPALVPLICGNWKHVDLAGLALPVRVSCGAAVVADDLLFTHRGLSGPAILRISSHWKKGESLIIDLLPGQHVAALIDDTRRESGKTLTRNLLGKHLPSRLAQRVSGHVGFLPVGELDRETMDTLTARIHGWEVLPTRSEGWEKAEAAAGGVDTRAFSSKTMEARDVPDLYFIGEVLDVTGELGGYNLHWAWASAHAAAQNV</sequence>
<reference evidence="6 7" key="1">
    <citation type="journal article" date="2018" name="Sci. Adv.">
        <title>Multi-heme cytochromes provide a pathway for survival in energy-limited environments.</title>
        <authorList>
            <person name="Deng X."/>
            <person name="Dohmae N."/>
            <person name="Nealson K.H."/>
            <person name="Hashimoto K."/>
            <person name="Okamoto A."/>
        </authorList>
    </citation>
    <scope>NUCLEOTIDE SEQUENCE [LARGE SCALE GENOMIC DNA]</scope>
    <source>
        <strain evidence="6 7">IS5</strain>
    </source>
</reference>
<dbReference type="EMBL" id="AP017378">
    <property type="protein sequence ID" value="BBD07407.1"/>
    <property type="molecule type" value="Genomic_DNA"/>
</dbReference>
<evidence type="ECO:0000313" key="6">
    <source>
        <dbReference type="EMBL" id="BBD07407.1"/>
    </source>
</evidence>
<organism evidence="6 7">
    <name type="scientific">Desulfovibrio ferrophilus</name>
    <dbReference type="NCBI Taxonomy" id="241368"/>
    <lineage>
        <taxon>Bacteria</taxon>
        <taxon>Pseudomonadati</taxon>
        <taxon>Thermodesulfobacteriota</taxon>
        <taxon>Desulfovibrionia</taxon>
        <taxon>Desulfovibrionales</taxon>
        <taxon>Desulfovibrionaceae</taxon>
        <taxon>Desulfovibrio</taxon>
    </lineage>
</organism>
<keyword evidence="7" id="KW-1185">Reference proteome</keyword>
<evidence type="ECO:0000256" key="3">
    <source>
        <dbReference type="ARBA" id="ARBA00022827"/>
    </source>
</evidence>
<dbReference type="Pfam" id="PF03486">
    <property type="entry name" value="HI0933_like"/>
    <property type="match status" value="1"/>
</dbReference>
<evidence type="ECO:0000313" key="7">
    <source>
        <dbReference type="Proteomes" id="UP000269883"/>
    </source>
</evidence>
<dbReference type="SUPFAM" id="SSF160996">
    <property type="entry name" value="HI0933 insert domain-like"/>
    <property type="match status" value="1"/>
</dbReference>
<dbReference type="PANTHER" id="PTHR42887">
    <property type="entry name" value="OS12G0638800 PROTEIN"/>
    <property type="match status" value="1"/>
</dbReference>
<dbReference type="Proteomes" id="UP000269883">
    <property type="component" value="Chromosome"/>
</dbReference>
<dbReference type="InterPro" id="IPR055178">
    <property type="entry name" value="RsdA/BaiN/AoA(So)-like_dom"/>
</dbReference>
<comment type="cofactor">
    <cofactor evidence="1">
        <name>FAD</name>
        <dbReference type="ChEBI" id="CHEBI:57692"/>
    </cofactor>
</comment>
<dbReference type="InterPro" id="IPR023166">
    <property type="entry name" value="BaiN-like_dom_sf"/>
</dbReference>
<dbReference type="OrthoDB" id="9773233at2"/>
<dbReference type="InterPro" id="IPR036188">
    <property type="entry name" value="FAD/NAD-bd_sf"/>
</dbReference>
<evidence type="ECO:0000256" key="2">
    <source>
        <dbReference type="ARBA" id="ARBA00022630"/>
    </source>
</evidence>
<dbReference type="Gene3D" id="2.40.30.10">
    <property type="entry name" value="Translation factors"/>
    <property type="match status" value="1"/>
</dbReference>
<name>A0A2Z6AVY7_9BACT</name>
<protein>
    <recommendedName>
        <fullName evidence="8">HI0933 family protein</fullName>
    </recommendedName>
</protein>
<keyword evidence="3" id="KW-0274">FAD</keyword>